<dbReference type="Gene3D" id="3.40.50.1000">
    <property type="entry name" value="HAD superfamily/HAD-like"/>
    <property type="match status" value="1"/>
</dbReference>
<comment type="caution">
    <text evidence="1">The sequence shown here is derived from an EMBL/GenBank/DDBJ whole genome shotgun (WGS) entry which is preliminary data.</text>
</comment>
<proteinExistence type="predicted"/>
<dbReference type="Pfam" id="PF00702">
    <property type="entry name" value="Hydrolase"/>
    <property type="match status" value="1"/>
</dbReference>
<protein>
    <submittedName>
        <fullName evidence="1">HAD family hydrolase</fullName>
    </submittedName>
</protein>
<evidence type="ECO:0000313" key="2">
    <source>
        <dbReference type="Proteomes" id="UP001596175"/>
    </source>
</evidence>
<dbReference type="SUPFAM" id="SSF56784">
    <property type="entry name" value="HAD-like"/>
    <property type="match status" value="1"/>
</dbReference>
<dbReference type="EMBL" id="JBHSKG010000019">
    <property type="protein sequence ID" value="MFC5141978.1"/>
    <property type="molecule type" value="Genomic_DNA"/>
</dbReference>
<keyword evidence="1" id="KW-0378">Hydrolase</keyword>
<sequence length="241" mass="26451">MRVVEESILPRHTTISTDVFDTMLLRDHSVERDRFTMACRRVAPVLGVDPRTLAYLRRTIHALAYRAVAMERPTGDASLTSIDHTIATAVGLGPNAAEALRRAEVEVDAEHLHPNRPFLALLERAAARGTRIIAVSDTYYAEDDLHRLFDLVIGQHPIETVYASADVGLTKHSGALFAEVTRCEGLSGGDVLHVGDDPSADVQRAREAGWDAVHLPRGLHHRVVKLAGKASSLPHSIRESR</sequence>
<organism evidence="1 2">
    <name type="scientific">Actinomycetospora rhizophila</name>
    <dbReference type="NCBI Taxonomy" id="1416876"/>
    <lineage>
        <taxon>Bacteria</taxon>
        <taxon>Bacillati</taxon>
        <taxon>Actinomycetota</taxon>
        <taxon>Actinomycetes</taxon>
        <taxon>Pseudonocardiales</taxon>
        <taxon>Pseudonocardiaceae</taxon>
        <taxon>Actinomycetospora</taxon>
    </lineage>
</organism>
<dbReference type="Proteomes" id="UP001596175">
    <property type="component" value="Unassembled WGS sequence"/>
</dbReference>
<dbReference type="GO" id="GO:0016787">
    <property type="term" value="F:hydrolase activity"/>
    <property type="evidence" value="ECO:0007669"/>
    <property type="project" value="UniProtKB-KW"/>
</dbReference>
<accession>A0ABV9ZKF3</accession>
<dbReference type="RefSeq" id="WP_378024113.1">
    <property type="nucleotide sequence ID" value="NZ_JBHSKG010000019.1"/>
</dbReference>
<name>A0ABV9ZKF3_9PSEU</name>
<dbReference type="InterPro" id="IPR036412">
    <property type="entry name" value="HAD-like_sf"/>
</dbReference>
<reference evidence="2" key="1">
    <citation type="journal article" date="2019" name="Int. J. Syst. Evol. Microbiol.">
        <title>The Global Catalogue of Microorganisms (GCM) 10K type strain sequencing project: providing services to taxonomists for standard genome sequencing and annotation.</title>
        <authorList>
            <consortium name="The Broad Institute Genomics Platform"/>
            <consortium name="The Broad Institute Genome Sequencing Center for Infectious Disease"/>
            <person name="Wu L."/>
            <person name="Ma J."/>
        </authorList>
    </citation>
    <scope>NUCLEOTIDE SEQUENCE [LARGE SCALE GENOMIC DNA]</scope>
    <source>
        <strain evidence="2">XZYJ18</strain>
    </source>
</reference>
<gene>
    <name evidence="1" type="ORF">ACFPK1_27340</name>
</gene>
<keyword evidence="2" id="KW-1185">Reference proteome</keyword>
<dbReference type="InterPro" id="IPR023214">
    <property type="entry name" value="HAD_sf"/>
</dbReference>
<evidence type="ECO:0000313" key="1">
    <source>
        <dbReference type="EMBL" id="MFC5141978.1"/>
    </source>
</evidence>